<sequence>MNTIHRSNELSGDSFKQRAERSRSRTAISERQVEILKAVFNVNELPSKEVRVRLEKETGLPLEVIRVWFKNRRREKKYREQKKTGVEFWEEHW</sequence>
<organism evidence="9 10">
    <name type="scientific">Callosobruchus maculatus</name>
    <name type="common">Southern cowpea weevil</name>
    <name type="synonym">Pulse bruchid</name>
    <dbReference type="NCBI Taxonomy" id="64391"/>
    <lineage>
        <taxon>Eukaryota</taxon>
        <taxon>Metazoa</taxon>
        <taxon>Ecdysozoa</taxon>
        <taxon>Arthropoda</taxon>
        <taxon>Hexapoda</taxon>
        <taxon>Insecta</taxon>
        <taxon>Pterygota</taxon>
        <taxon>Neoptera</taxon>
        <taxon>Endopterygota</taxon>
        <taxon>Coleoptera</taxon>
        <taxon>Polyphaga</taxon>
        <taxon>Cucujiformia</taxon>
        <taxon>Chrysomeloidea</taxon>
        <taxon>Chrysomelidae</taxon>
        <taxon>Bruchinae</taxon>
        <taxon>Bruchini</taxon>
        <taxon>Callosobruchus</taxon>
    </lineage>
</organism>
<dbReference type="Gene3D" id="1.10.10.60">
    <property type="entry name" value="Homeodomain-like"/>
    <property type="match status" value="1"/>
</dbReference>
<dbReference type="InterPro" id="IPR009057">
    <property type="entry name" value="Homeodomain-like_sf"/>
</dbReference>
<evidence type="ECO:0000256" key="5">
    <source>
        <dbReference type="PROSITE-ProRule" id="PRU00108"/>
    </source>
</evidence>
<dbReference type="OrthoDB" id="9990008at2759"/>
<reference evidence="9 10" key="1">
    <citation type="submission" date="2019-01" db="EMBL/GenBank/DDBJ databases">
        <authorList>
            <person name="Sayadi A."/>
        </authorList>
    </citation>
    <scope>NUCLEOTIDE SEQUENCE [LARGE SCALE GENOMIC DNA]</scope>
</reference>
<dbReference type="PANTHER" id="PTHR24208">
    <property type="entry name" value="LIM/HOMEOBOX PROTEIN LHX"/>
    <property type="match status" value="1"/>
</dbReference>
<evidence type="ECO:0000256" key="1">
    <source>
        <dbReference type="ARBA" id="ARBA00004123"/>
    </source>
</evidence>
<dbReference type="GO" id="GO:0000981">
    <property type="term" value="F:DNA-binding transcription factor activity, RNA polymerase II-specific"/>
    <property type="evidence" value="ECO:0007669"/>
    <property type="project" value="TreeGrafter"/>
</dbReference>
<evidence type="ECO:0000256" key="6">
    <source>
        <dbReference type="RuleBase" id="RU000682"/>
    </source>
</evidence>
<name>A0A653BU13_CALMS</name>
<protein>
    <recommendedName>
        <fullName evidence="8">Homeobox domain-containing protein</fullName>
    </recommendedName>
</protein>
<dbReference type="PANTHER" id="PTHR24208:SF166">
    <property type="entry name" value="LIM HOMEOBOX TRANSCRIPTION FACTOR 1 ALPHA, ISOFORM B"/>
    <property type="match status" value="1"/>
</dbReference>
<dbReference type="InterPro" id="IPR050453">
    <property type="entry name" value="LIM_Homeobox_TF"/>
</dbReference>
<dbReference type="EMBL" id="CAACVG010004531">
    <property type="protein sequence ID" value="VEN38457.1"/>
    <property type="molecule type" value="Genomic_DNA"/>
</dbReference>
<dbReference type="GO" id="GO:0000977">
    <property type="term" value="F:RNA polymerase II transcription regulatory region sequence-specific DNA binding"/>
    <property type="evidence" value="ECO:0007669"/>
    <property type="project" value="TreeGrafter"/>
</dbReference>
<dbReference type="PROSITE" id="PS50071">
    <property type="entry name" value="HOMEOBOX_2"/>
    <property type="match status" value="1"/>
</dbReference>
<dbReference type="InterPro" id="IPR001356">
    <property type="entry name" value="HD"/>
</dbReference>
<evidence type="ECO:0000256" key="4">
    <source>
        <dbReference type="ARBA" id="ARBA00023242"/>
    </source>
</evidence>
<dbReference type="SUPFAM" id="SSF46689">
    <property type="entry name" value="Homeodomain-like"/>
    <property type="match status" value="1"/>
</dbReference>
<dbReference type="Proteomes" id="UP000410492">
    <property type="component" value="Unassembled WGS sequence"/>
</dbReference>
<keyword evidence="2 5" id="KW-0238">DNA-binding</keyword>
<feature type="compositionally biased region" description="Polar residues" evidence="7">
    <location>
        <begin position="1"/>
        <end position="11"/>
    </location>
</feature>
<feature type="DNA-binding region" description="Homeobox" evidence="5">
    <location>
        <begin position="21"/>
        <end position="80"/>
    </location>
</feature>
<evidence type="ECO:0000256" key="2">
    <source>
        <dbReference type="ARBA" id="ARBA00023125"/>
    </source>
</evidence>
<evidence type="ECO:0000256" key="7">
    <source>
        <dbReference type="SAM" id="MobiDB-lite"/>
    </source>
</evidence>
<dbReference type="GO" id="GO:0005634">
    <property type="term" value="C:nucleus"/>
    <property type="evidence" value="ECO:0007669"/>
    <property type="project" value="UniProtKB-SubCell"/>
</dbReference>
<proteinExistence type="predicted"/>
<feature type="region of interest" description="Disordered" evidence="7">
    <location>
        <begin position="1"/>
        <end position="26"/>
    </location>
</feature>
<evidence type="ECO:0000313" key="9">
    <source>
        <dbReference type="EMBL" id="VEN38457.1"/>
    </source>
</evidence>
<keyword evidence="3 5" id="KW-0371">Homeobox</keyword>
<dbReference type="SMART" id="SM00389">
    <property type="entry name" value="HOX"/>
    <property type="match status" value="1"/>
</dbReference>
<dbReference type="AlphaFoldDB" id="A0A653BU13"/>
<accession>A0A653BU13</accession>
<feature type="domain" description="Homeobox" evidence="8">
    <location>
        <begin position="19"/>
        <end position="79"/>
    </location>
</feature>
<dbReference type="Pfam" id="PF00046">
    <property type="entry name" value="Homeodomain"/>
    <property type="match status" value="1"/>
</dbReference>
<keyword evidence="4 5" id="KW-0539">Nucleus</keyword>
<keyword evidence="10" id="KW-1185">Reference proteome</keyword>
<gene>
    <name evidence="9" type="ORF">CALMAC_LOCUS3351</name>
</gene>
<evidence type="ECO:0000313" key="10">
    <source>
        <dbReference type="Proteomes" id="UP000410492"/>
    </source>
</evidence>
<evidence type="ECO:0000256" key="3">
    <source>
        <dbReference type="ARBA" id="ARBA00023155"/>
    </source>
</evidence>
<dbReference type="CDD" id="cd00086">
    <property type="entry name" value="homeodomain"/>
    <property type="match status" value="1"/>
</dbReference>
<dbReference type="GO" id="GO:0030182">
    <property type="term" value="P:neuron differentiation"/>
    <property type="evidence" value="ECO:0007669"/>
    <property type="project" value="TreeGrafter"/>
</dbReference>
<evidence type="ECO:0000259" key="8">
    <source>
        <dbReference type="PROSITE" id="PS50071"/>
    </source>
</evidence>
<comment type="subcellular location">
    <subcellularLocation>
        <location evidence="1 5 6">Nucleus</location>
    </subcellularLocation>
</comment>